<keyword evidence="3 5" id="KW-0697">Rotamase</keyword>
<name>A0A5P8E6N4_9BACT</name>
<dbReference type="GO" id="GO:0003755">
    <property type="term" value="F:peptidyl-prolyl cis-trans isomerase activity"/>
    <property type="evidence" value="ECO:0007669"/>
    <property type="project" value="UniProtKB-UniRule"/>
</dbReference>
<evidence type="ECO:0000256" key="5">
    <source>
        <dbReference type="PROSITE-ProRule" id="PRU00277"/>
    </source>
</evidence>
<evidence type="ECO:0000259" key="7">
    <source>
        <dbReference type="PROSITE" id="PS50059"/>
    </source>
</evidence>
<dbReference type="PANTHER" id="PTHR43811">
    <property type="entry name" value="FKBP-TYPE PEPTIDYL-PROLYL CIS-TRANS ISOMERASE FKPA"/>
    <property type="match status" value="1"/>
</dbReference>
<dbReference type="EMBL" id="CP033459">
    <property type="protein sequence ID" value="QFQ12683.1"/>
    <property type="molecule type" value="Genomic_DNA"/>
</dbReference>
<accession>A0A5P8E6N4</accession>
<dbReference type="KEGG" id="alq:C7Y71_006435"/>
<feature type="domain" description="PPIase FKBP-type" evidence="7">
    <location>
        <begin position="213"/>
        <end position="300"/>
    </location>
</feature>
<evidence type="ECO:0000256" key="6">
    <source>
        <dbReference type="RuleBase" id="RU003915"/>
    </source>
</evidence>
<comment type="catalytic activity">
    <reaction evidence="1 5 6">
        <text>[protein]-peptidylproline (omega=180) = [protein]-peptidylproline (omega=0)</text>
        <dbReference type="Rhea" id="RHEA:16237"/>
        <dbReference type="Rhea" id="RHEA-COMP:10747"/>
        <dbReference type="Rhea" id="RHEA-COMP:10748"/>
        <dbReference type="ChEBI" id="CHEBI:83833"/>
        <dbReference type="ChEBI" id="CHEBI:83834"/>
        <dbReference type="EC" id="5.2.1.8"/>
    </reaction>
</comment>
<sequence>MQTFLKPLTMKRFVSVLLIGIALCFASCKHELNIPEAQLKSNLDTLSYCLGVFEAISSESFNNHLSYNQISEDNAYDVLNGLYAGISNKEKEDQGSPEADEAYGLGFQMGEQLQKSRIYSTEKMIGLGEKEHLSADIMARGFADNALGKVTLQIDGKVLDRDGAEKTGDRIIQSISARINSEKYSNKEGVKPLSDGIYYRVIKEGNGPKPKADSNVEIIYEGRLYDGSEFDATSRHDTPTSTLNLGKVIPGWRKAMMAMPVGSKWEIYIPSKEAYGEKGIPGSIPPYASLIFTIDFISIK</sequence>
<organism evidence="8 9">
    <name type="scientific">Pseudoprevotella muciniphila</name>
    <dbReference type="NCBI Taxonomy" id="2133944"/>
    <lineage>
        <taxon>Bacteria</taxon>
        <taxon>Pseudomonadati</taxon>
        <taxon>Bacteroidota</taxon>
        <taxon>Bacteroidia</taxon>
        <taxon>Bacteroidales</taxon>
        <taxon>Prevotellaceae</taxon>
        <taxon>Pseudoprevotella</taxon>
    </lineage>
</organism>
<keyword evidence="9" id="KW-1185">Reference proteome</keyword>
<reference evidence="8 9" key="1">
    <citation type="submission" date="2018-11" db="EMBL/GenBank/DDBJ databases">
        <authorList>
            <person name="Na S.W."/>
            <person name="Baik M."/>
        </authorList>
    </citation>
    <scope>NUCLEOTIDE SEQUENCE [LARGE SCALE GENOMIC DNA]</scope>
    <source>
        <strain evidence="8 9">E39</strain>
    </source>
</reference>
<dbReference type="OrthoDB" id="9814548at2"/>
<evidence type="ECO:0000313" key="9">
    <source>
        <dbReference type="Proteomes" id="UP000249375"/>
    </source>
</evidence>
<dbReference type="Proteomes" id="UP000249375">
    <property type="component" value="Chromosome"/>
</dbReference>
<evidence type="ECO:0000256" key="4">
    <source>
        <dbReference type="ARBA" id="ARBA00023235"/>
    </source>
</evidence>
<dbReference type="InterPro" id="IPR001179">
    <property type="entry name" value="PPIase_FKBP_dom"/>
</dbReference>
<dbReference type="Gene3D" id="3.10.50.40">
    <property type="match status" value="1"/>
</dbReference>
<dbReference type="EC" id="5.2.1.8" evidence="6"/>
<comment type="similarity">
    <text evidence="2 6">Belongs to the FKBP-type PPIase family.</text>
</comment>
<dbReference type="InterPro" id="IPR046357">
    <property type="entry name" value="PPIase_dom_sf"/>
</dbReference>
<gene>
    <name evidence="8" type="ORF">C7Y71_006435</name>
</gene>
<proteinExistence type="inferred from homology"/>
<evidence type="ECO:0000256" key="3">
    <source>
        <dbReference type="ARBA" id="ARBA00023110"/>
    </source>
</evidence>
<dbReference type="AlphaFoldDB" id="A0A5P8E6N4"/>
<evidence type="ECO:0000313" key="8">
    <source>
        <dbReference type="EMBL" id="QFQ12683.1"/>
    </source>
</evidence>
<dbReference type="PROSITE" id="PS50059">
    <property type="entry name" value="FKBP_PPIASE"/>
    <property type="match status" value="1"/>
</dbReference>
<dbReference type="Pfam" id="PF00254">
    <property type="entry name" value="FKBP_C"/>
    <property type="match status" value="1"/>
</dbReference>
<protein>
    <recommendedName>
        <fullName evidence="6">Peptidyl-prolyl cis-trans isomerase</fullName>
        <ecNumber evidence="6">5.2.1.8</ecNumber>
    </recommendedName>
</protein>
<evidence type="ECO:0000256" key="2">
    <source>
        <dbReference type="ARBA" id="ARBA00006577"/>
    </source>
</evidence>
<keyword evidence="4 5" id="KW-0413">Isomerase</keyword>
<dbReference type="PANTHER" id="PTHR43811:SF19">
    <property type="entry name" value="39 KDA FK506-BINDING NUCLEAR PROTEIN"/>
    <property type="match status" value="1"/>
</dbReference>
<dbReference type="SUPFAM" id="SSF54534">
    <property type="entry name" value="FKBP-like"/>
    <property type="match status" value="1"/>
</dbReference>
<evidence type="ECO:0000256" key="1">
    <source>
        <dbReference type="ARBA" id="ARBA00000971"/>
    </source>
</evidence>